<dbReference type="PANTHER" id="PTHR19336:SF11">
    <property type="entry name" value="CENTROSOMAL PROTEIN OF 57 KDA"/>
    <property type="match status" value="1"/>
</dbReference>
<protein>
    <submittedName>
        <fullName evidence="2">CEP57 protein</fullName>
    </submittedName>
</protein>
<proteinExistence type="predicted"/>
<dbReference type="AlphaFoldDB" id="A0A850Y9R0"/>
<dbReference type="PANTHER" id="PTHR19336">
    <property type="entry name" value="UNCHARACTERIZED DUF1167"/>
    <property type="match status" value="1"/>
</dbReference>
<evidence type="ECO:0000313" key="3">
    <source>
        <dbReference type="Proteomes" id="UP000628412"/>
    </source>
</evidence>
<reference evidence="2" key="1">
    <citation type="submission" date="2019-10" db="EMBL/GenBank/DDBJ databases">
        <title>Bird 10,000 Genomes (B10K) Project - Family phase.</title>
        <authorList>
            <person name="Zhang G."/>
        </authorList>
    </citation>
    <scope>NUCLEOTIDE SEQUENCE</scope>
    <source>
        <strain evidence="2">B10K-DU-002-10</strain>
        <tissue evidence="2">Muscle</tissue>
    </source>
</reference>
<feature type="region of interest" description="Disordered" evidence="1">
    <location>
        <begin position="92"/>
        <end position="129"/>
    </location>
</feature>
<feature type="region of interest" description="Disordered" evidence="1">
    <location>
        <begin position="1"/>
        <end position="47"/>
    </location>
</feature>
<dbReference type="Proteomes" id="UP000628412">
    <property type="component" value="Unassembled WGS sequence"/>
</dbReference>
<gene>
    <name evidence="2" type="primary">Cep57</name>
    <name evidence="2" type="ORF">AEGCAU_R14153</name>
</gene>
<evidence type="ECO:0000256" key="1">
    <source>
        <dbReference type="SAM" id="MobiDB-lite"/>
    </source>
</evidence>
<accession>A0A850Y9R0</accession>
<evidence type="ECO:0000313" key="2">
    <source>
        <dbReference type="EMBL" id="NWH90690.1"/>
    </source>
</evidence>
<feature type="non-terminal residue" evidence="2">
    <location>
        <position position="1"/>
    </location>
</feature>
<dbReference type="InterPro" id="IPR051756">
    <property type="entry name" value="Centrosomal_MT-associated"/>
</dbReference>
<feature type="non-terminal residue" evidence="2">
    <location>
        <position position="143"/>
    </location>
</feature>
<comment type="caution">
    <text evidence="2">The sequence shown here is derived from an EMBL/GenBank/DDBJ whole genome shotgun (WGS) entry which is preliminary data.</text>
</comment>
<dbReference type="GO" id="GO:0005813">
    <property type="term" value="C:centrosome"/>
    <property type="evidence" value="ECO:0007669"/>
    <property type="project" value="TreeGrafter"/>
</dbReference>
<organism evidence="2 3">
    <name type="scientific">Aegithalos caudatus</name>
    <name type="common">Long-tailed tit</name>
    <name type="synonym">Acredula caudata</name>
    <dbReference type="NCBI Taxonomy" id="73327"/>
    <lineage>
        <taxon>Eukaryota</taxon>
        <taxon>Metazoa</taxon>
        <taxon>Chordata</taxon>
        <taxon>Craniata</taxon>
        <taxon>Vertebrata</taxon>
        <taxon>Euteleostomi</taxon>
        <taxon>Archelosauria</taxon>
        <taxon>Archosauria</taxon>
        <taxon>Dinosauria</taxon>
        <taxon>Saurischia</taxon>
        <taxon>Theropoda</taxon>
        <taxon>Coelurosauria</taxon>
        <taxon>Aves</taxon>
        <taxon>Neognathae</taxon>
        <taxon>Neoaves</taxon>
        <taxon>Telluraves</taxon>
        <taxon>Australaves</taxon>
        <taxon>Passeriformes</taxon>
        <taxon>Sylvioidea</taxon>
        <taxon>Aegithalidae</taxon>
        <taxon>Aegithalos</taxon>
    </lineage>
</organism>
<name>A0A850Y9R0_AEGCA</name>
<feature type="compositionally biased region" description="Basic residues" evidence="1">
    <location>
        <begin position="21"/>
        <end position="34"/>
    </location>
</feature>
<dbReference type="GO" id="GO:0008017">
    <property type="term" value="F:microtubule binding"/>
    <property type="evidence" value="ECO:0007669"/>
    <property type="project" value="TreeGrafter"/>
</dbReference>
<keyword evidence="3" id="KW-1185">Reference proteome</keyword>
<dbReference type="EMBL" id="WEIU01014329">
    <property type="protein sequence ID" value="NWH90690.1"/>
    <property type="molecule type" value="Genomic_DNA"/>
</dbReference>
<sequence length="143" mass="15794">LQTGLETNRLLIQAASPRLSPKPRHPRKKAKQPQKKSSPVRHPSVQPHYRLCLSDVPFVAGKSTSPSHSVAANVQHVLHLMKHHNKALCNRHVVNDTPLAKPTSTGRPASKSRRPSLPMDSSSSQEELSEVLLTLEDELGQMN</sequence>